<evidence type="ECO:0000313" key="2">
    <source>
        <dbReference type="Proteomes" id="UP000003345"/>
    </source>
</evidence>
<dbReference type="Proteomes" id="UP000003345">
    <property type="component" value="Unassembled WGS sequence"/>
</dbReference>
<organism evidence="1 2">
    <name type="scientific">Haemophilus paraphrohaemolyticus HK411</name>
    <dbReference type="NCBI Taxonomy" id="1095743"/>
    <lineage>
        <taxon>Bacteria</taxon>
        <taxon>Pseudomonadati</taxon>
        <taxon>Pseudomonadota</taxon>
        <taxon>Gammaproteobacteria</taxon>
        <taxon>Pasteurellales</taxon>
        <taxon>Pasteurellaceae</taxon>
        <taxon>Haemophilus</taxon>
    </lineage>
</organism>
<accession>I2NC66</accession>
<gene>
    <name evidence="1" type="ORF">HMPREF1054_0723</name>
</gene>
<comment type="caution">
    <text evidence="1">The sequence shown here is derived from an EMBL/GenBank/DDBJ whole genome shotgun (WGS) entry which is preliminary data.</text>
</comment>
<dbReference type="AlphaFoldDB" id="I2NC66"/>
<protein>
    <submittedName>
        <fullName evidence="1">Uncharacterized protein</fullName>
    </submittedName>
</protein>
<evidence type="ECO:0000313" key="1">
    <source>
        <dbReference type="EMBL" id="EIG23427.1"/>
    </source>
</evidence>
<reference evidence="1 2" key="1">
    <citation type="submission" date="2012-04" db="EMBL/GenBank/DDBJ databases">
        <authorList>
            <person name="Harkins D.M."/>
            <person name="Madupu R."/>
            <person name="Durkin A.S."/>
            <person name="Torralba M."/>
            <person name="Methe B."/>
            <person name="Sutton G.G."/>
            <person name="Nelson K.E."/>
        </authorList>
    </citation>
    <scope>NUCLEOTIDE SEQUENCE [LARGE SCALE GENOMIC DNA]</scope>
    <source>
        <strain evidence="1 2">HK411</strain>
    </source>
</reference>
<sequence length="45" mass="5516">MHYADFIPARQTFFRKKCNFYLFCRQFQHFGIKTAFFCLLNNSSK</sequence>
<dbReference type="EMBL" id="AJMU01000078">
    <property type="protein sequence ID" value="EIG23427.1"/>
    <property type="molecule type" value="Genomic_DNA"/>
</dbReference>
<name>I2NC66_9PAST</name>
<proteinExistence type="predicted"/>